<reference evidence="2 3" key="1">
    <citation type="submission" date="2019-03" db="EMBL/GenBank/DDBJ databases">
        <title>Deep-cultivation of Planctomycetes and their phenomic and genomic characterization uncovers novel biology.</title>
        <authorList>
            <person name="Wiegand S."/>
            <person name="Jogler M."/>
            <person name="Boedeker C."/>
            <person name="Pinto D."/>
            <person name="Vollmers J."/>
            <person name="Rivas-Marin E."/>
            <person name="Kohn T."/>
            <person name="Peeters S.H."/>
            <person name="Heuer A."/>
            <person name="Rast P."/>
            <person name="Oberbeckmann S."/>
            <person name="Bunk B."/>
            <person name="Jeske O."/>
            <person name="Meyerdierks A."/>
            <person name="Storesund J.E."/>
            <person name="Kallscheuer N."/>
            <person name="Luecker S."/>
            <person name="Lage O.M."/>
            <person name="Pohl T."/>
            <person name="Merkel B.J."/>
            <person name="Hornburger P."/>
            <person name="Mueller R.-W."/>
            <person name="Bruemmer F."/>
            <person name="Labrenz M."/>
            <person name="Spormann A.M."/>
            <person name="Op den Camp H."/>
            <person name="Overmann J."/>
            <person name="Amann R."/>
            <person name="Jetten M.S.M."/>
            <person name="Mascher T."/>
            <person name="Medema M.H."/>
            <person name="Devos D.P."/>
            <person name="Kaster A.-K."/>
            <person name="Ovreas L."/>
            <person name="Rohde M."/>
            <person name="Galperin M.Y."/>
            <person name="Jogler C."/>
        </authorList>
    </citation>
    <scope>NUCLEOTIDE SEQUENCE [LARGE SCALE GENOMIC DNA]</scope>
    <source>
        <strain evidence="2 3">Enr17</strain>
    </source>
</reference>
<keyword evidence="1" id="KW-0732">Signal</keyword>
<feature type="signal peptide" evidence="1">
    <location>
        <begin position="1"/>
        <end position="27"/>
    </location>
</feature>
<name>A0A518IA97_9PLAN</name>
<evidence type="ECO:0008006" key="4">
    <source>
        <dbReference type="Google" id="ProtNLM"/>
    </source>
</evidence>
<dbReference type="KEGG" id="gfm:Enr17x_19640"/>
<dbReference type="RefSeq" id="WP_145308085.1">
    <property type="nucleotide sequence ID" value="NZ_CP037452.1"/>
</dbReference>
<dbReference type="AlphaFoldDB" id="A0A518IA97"/>
<sequence precursor="true">MINHLIKICLSLMLAASLMVPRTWCCADPGPNAPKPNTTSHTCCSPQLTKQTQSLDPVQPFHNCTCSAAKVVASPPKTTKVDPNQTFLHQIDTEQELIPPGKPLSFSYQGALPHSRPLHLLHCVWTC</sequence>
<organism evidence="2 3">
    <name type="scientific">Gimesia fumaroli</name>
    <dbReference type="NCBI Taxonomy" id="2527976"/>
    <lineage>
        <taxon>Bacteria</taxon>
        <taxon>Pseudomonadati</taxon>
        <taxon>Planctomycetota</taxon>
        <taxon>Planctomycetia</taxon>
        <taxon>Planctomycetales</taxon>
        <taxon>Planctomycetaceae</taxon>
        <taxon>Gimesia</taxon>
    </lineage>
</organism>
<proteinExistence type="predicted"/>
<dbReference type="Proteomes" id="UP000318313">
    <property type="component" value="Chromosome"/>
</dbReference>
<dbReference type="OrthoDB" id="9833547at2"/>
<evidence type="ECO:0000313" key="3">
    <source>
        <dbReference type="Proteomes" id="UP000318313"/>
    </source>
</evidence>
<evidence type="ECO:0000313" key="2">
    <source>
        <dbReference type="EMBL" id="QDV49942.1"/>
    </source>
</evidence>
<gene>
    <name evidence="2" type="ORF">Enr17x_19640</name>
</gene>
<dbReference type="EMBL" id="CP037452">
    <property type="protein sequence ID" value="QDV49942.1"/>
    <property type="molecule type" value="Genomic_DNA"/>
</dbReference>
<accession>A0A518IA97</accession>
<evidence type="ECO:0000256" key="1">
    <source>
        <dbReference type="SAM" id="SignalP"/>
    </source>
</evidence>
<feature type="chain" id="PRO_5021857852" description="Secreted protein" evidence="1">
    <location>
        <begin position="28"/>
        <end position="127"/>
    </location>
</feature>
<protein>
    <recommendedName>
        <fullName evidence="4">Secreted protein</fullName>
    </recommendedName>
</protein>
<keyword evidence="3" id="KW-1185">Reference proteome</keyword>